<evidence type="ECO:0000256" key="7">
    <source>
        <dbReference type="ARBA" id="ARBA00023136"/>
    </source>
</evidence>
<evidence type="ECO:0000313" key="17">
    <source>
        <dbReference type="Ensembl" id="ENSPNAP00000023551.1"/>
    </source>
</evidence>
<organism evidence="17 18">
    <name type="scientific">Pygocentrus nattereri</name>
    <name type="common">Red-bellied piranha</name>
    <dbReference type="NCBI Taxonomy" id="42514"/>
    <lineage>
        <taxon>Eukaryota</taxon>
        <taxon>Metazoa</taxon>
        <taxon>Chordata</taxon>
        <taxon>Craniata</taxon>
        <taxon>Vertebrata</taxon>
        <taxon>Euteleostomi</taxon>
        <taxon>Actinopterygii</taxon>
        <taxon>Neopterygii</taxon>
        <taxon>Teleostei</taxon>
        <taxon>Ostariophysi</taxon>
        <taxon>Characiformes</taxon>
        <taxon>Characoidei</taxon>
        <taxon>Pygocentrus</taxon>
    </lineage>
</organism>
<keyword evidence="3 14" id="KW-0812">Transmembrane</keyword>
<keyword evidence="18" id="KW-1185">Reference proteome</keyword>
<feature type="chain" id="PRO_5017289482" description="Protein shisa-5" evidence="15">
    <location>
        <begin position="21"/>
        <end position="258"/>
    </location>
</feature>
<evidence type="ECO:0000256" key="11">
    <source>
        <dbReference type="ARBA" id="ARBA00040441"/>
    </source>
</evidence>
<dbReference type="RefSeq" id="XP_017560285.1">
    <property type="nucleotide sequence ID" value="XM_017704796.2"/>
</dbReference>
<dbReference type="STRING" id="42514.ENSPNAP00000023551"/>
<dbReference type="CTD" id="558619"/>
<feature type="transmembrane region" description="Helical" evidence="14">
    <location>
        <begin position="93"/>
        <end position="121"/>
    </location>
</feature>
<keyword evidence="7 14" id="KW-0472">Membrane</keyword>
<proteinExistence type="inferred from homology"/>
<keyword evidence="15" id="KW-0732">Signal</keyword>
<evidence type="ECO:0000313" key="18">
    <source>
        <dbReference type="Proteomes" id="UP001501920"/>
    </source>
</evidence>
<reference evidence="17 18" key="1">
    <citation type="submission" date="2020-10" db="EMBL/GenBank/DDBJ databases">
        <title>Pygocentrus nattereri (red-bellied piranha) genome, fPygNat1, primary haplotype.</title>
        <authorList>
            <person name="Myers G."/>
            <person name="Meyer A."/>
            <person name="Karagic N."/>
            <person name="Pippel M."/>
            <person name="Winkler S."/>
            <person name="Tracey A."/>
            <person name="Wood J."/>
            <person name="Formenti G."/>
            <person name="Howe K."/>
            <person name="Fedrigo O."/>
            <person name="Jarvis E.D."/>
        </authorList>
    </citation>
    <scope>NUCLEOTIDE SEQUENCE [LARGE SCALE GENOMIC DNA]</scope>
</reference>
<dbReference type="GO" id="GO:0005789">
    <property type="term" value="C:endoplasmic reticulum membrane"/>
    <property type="evidence" value="ECO:0007669"/>
    <property type="project" value="UniProtKB-SubCell"/>
</dbReference>
<evidence type="ECO:0000259" key="16">
    <source>
        <dbReference type="Pfam" id="PF13908"/>
    </source>
</evidence>
<dbReference type="InterPro" id="IPR053891">
    <property type="entry name" value="Shisa_N"/>
</dbReference>
<dbReference type="GO" id="GO:0006915">
    <property type="term" value="P:apoptotic process"/>
    <property type="evidence" value="ECO:0007669"/>
    <property type="project" value="UniProtKB-KW"/>
</dbReference>
<dbReference type="GeneID" id="108431556"/>
<keyword evidence="8" id="KW-0539">Nucleus</keyword>
<evidence type="ECO:0000256" key="12">
    <source>
        <dbReference type="ARBA" id="ARBA00041983"/>
    </source>
</evidence>
<feature type="domain" description="Shisa N-terminal" evidence="16">
    <location>
        <begin position="22"/>
        <end position="68"/>
    </location>
</feature>
<dbReference type="AlphaFoldDB" id="A0A3B4DKB1"/>
<evidence type="ECO:0000256" key="8">
    <source>
        <dbReference type="ARBA" id="ARBA00023242"/>
    </source>
</evidence>
<keyword evidence="6 14" id="KW-1133">Transmembrane helix</keyword>
<evidence type="ECO:0000256" key="3">
    <source>
        <dbReference type="ARBA" id="ARBA00022692"/>
    </source>
</evidence>
<protein>
    <recommendedName>
        <fullName evidence="11">Protein shisa-5</fullName>
    </recommendedName>
    <alternativeName>
        <fullName evidence="12">Scotin</fullName>
    </alternativeName>
</protein>
<feature type="region of interest" description="Disordered" evidence="13">
    <location>
        <begin position="167"/>
        <end position="258"/>
    </location>
</feature>
<feature type="compositionally biased region" description="Pro residues" evidence="13">
    <location>
        <begin position="218"/>
        <end position="227"/>
    </location>
</feature>
<evidence type="ECO:0000256" key="6">
    <source>
        <dbReference type="ARBA" id="ARBA00022989"/>
    </source>
</evidence>
<evidence type="ECO:0000256" key="2">
    <source>
        <dbReference type="ARBA" id="ARBA00004126"/>
    </source>
</evidence>
<keyword evidence="5" id="KW-0256">Endoplasmic reticulum</keyword>
<evidence type="ECO:0000256" key="9">
    <source>
        <dbReference type="ARBA" id="ARBA00037507"/>
    </source>
</evidence>
<dbReference type="Pfam" id="PF13908">
    <property type="entry name" value="Shisa_N"/>
    <property type="match status" value="1"/>
</dbReference>
<feature type="signal peptide" evidence="15">
    <location>
        <begin position="1"/>
        <end position="20"/>
    </location>
</feature>
<dbReference type="OrthoDB" id="9949323at2759"/>
<evidence type="ECO:0000256" key="13">
    <source>
        <dbReference type="SAM" id="MobiDB-lite"/>
    </source>
</evidence>
<keyword evidence="4" id="KW-0053">Apoptosis</keyword>
<comment type="similarity">
    <text evidence="10">Belongs to the shisa family.</text>
</comment>
<dbReference type="InterPro" id="IPR026910">
    <property type="entry name" value="Shisa"/>
</dbReference>
<evidence type="ECO:0000256" key="5">
    <source>
        <dbReference type="ARBA" id="ARBA00022824"/>
    </source>
</evidence>
<reference evidence="17" key="3">
    <citation type="submission" date="2025-09" db="UniProtKB">
        <authorList>
            <consortium name="Ensembl"/>
        </authorList>
    </citation>
    <scope>IDENTIFICATION</scope>
</reference>
<comment type="function">
    <text evidence="9">Can induce apoptosis in a caspase-dependent manner and plays a role in p53/TP53-dependent apoptosis.</text>
</comment>
<dbReference type="Proteomes" id="UP001501920">
    <property type="component" value="Chromosome 21"/>
</dbReference>
<name>A0A3B4DKB1_PYGNA</name>
<evidence type="ECO:0000256" key="10">
    <source>
        <dbReference type="ARBA" id="ARBA00038108"/>
    </source>
</evidence>
<sequence length="258" mass="28097">MATTLPVLLLLSGLLFMVASDKDCDSYYTPSGGYRKSQDCGYLQYCCGSCSNRYCCSNPYMKLDDDLCLQDLHQFEQAKVLTSMKSSKSVNPITIGSAIAGVMTIVIFFLLCCLCPCCCLYKMCVKPRPVVTTTTHTTVLSTQYPQQQPLNPGAQYPAYQQIPAQPGYSAQPGYEGQPMPMPAAPYQGQPYAPGPPPPYHESGYPAPYSQAAYDGGQPPYPLQPPTQPGYAHPTPLTDYSATQPAYNPAYVDPPKTGY</sequence>
<evidence type="ECO:0000256" key="15">
    <source>
        <dbReference type="SAM" id="SignalP"/>
    </source>
</evidence>
<evidence type="ECO:0000256" key="4">
    <source>
        <dbReference type="ARBA" id="ARBA00022703"/>
    </source>
</evidence>
<dbReference type="GO" id="GO:0031965">
    <property type="term" value="C:nuclear membrane"/>
    <property type="evidence" value="ECO:0007669"/>
    <property type="project" value="UniProtKB-SubCell"/>
</dbReference>
<evidence type="ECO:0000256" key="14">
    <source>
        <dbReference type="SAM" id="Phobius"/>
    </source>
</evidence>
<dbReference type="PANTHER" id="PTHR31395">
    <property type="entry name" value="SHISA"/>
    <property type="match status" value="1"/>
</dbReference>
<dbReference type="GeneTree" id="ENSGT00940000166256"/>
<comment type="subcellular location">
    <subcellularLocation>
        <location evidence="1">Endoplasmic reticulum membrane</location>
        <topology evidence="1">Single-pass type I membrane protein</topology>
    </subcellularLocation>
    <subcellularLocation>
        <location evidence="2">Nucleus membrane</location>
    </subcellularLocation>
</comment>
<dbReference type="PANTHER" id="PTHR31395:SF14">
    <property type="entry name" value="PROTEIN SHISA-5"/>
    <property type="match status" value="1"/>
</dbReference>
<dbReference type="Ensembl" id="ENSPNAT00000012339.2">
    <property type="protein sequence ID" value="ENSPNAP00000023551.1"/>
    <property type="gene ID" value="ENSPNAG00000000671.2"/>
</dbReference>
<accession>A0A3B4DKB1</accession>
<reference evidence="17" key="2">
    <citation type="submission" date="2025-08" db="UniProtKB">
        <authorList>
            <consortium name="Ensembl"/>
        </authorList>
    </citation>
    <scope>IDENTIFICATION</scope>
</reference>
<evidence type="ECO:0000256" key="1">
    <source>
        <dbReference type="ARBA" id="ARBA00004115"/>
    </source>
</evidence>